<organism evidence="2">
    <name type="scientific">Anguilla anguilla</name>
    <name type="common">European freshwater eel</name>
    <name type="synonym">Muraena anguilla</name>
    <dbReference type="NCBI Taxonomy" id="7936"/>
    <lineage>
        <taxon>Eukaryota</taxon>
        <taxon>Metazoa</taxon>
        <taxon>Chordata</taxon>
        <taxon>Craniata</taxon>
        <taxon>Vertebrata</taxon>
        <taxon>Euteleostomi</taxon>
        <taxon>Actinopterygii</taxon>
        <taxon>Neopterygii</taxon>
        <taxon>Teleostei</taxon>
        <taxon>Anguilliformes</taxon>
        <taxon>Anguillidae</taxon>
        <taxon>Anguilla</taxon>
    </lineage>
</organism>
<sequence>MNRKASVCLAPLKRLIPGHFSNPIVCLGGVWVFHAGSRWRMRMRWGLVGDETEMFRILPRSSSPVLSPTQCRPCNAVTYLVTTQATHHPSFL</sequence>
<evidence type="ECO:0000313" key="2">
    <source>
        <dbReference type="EMBL" id="JAH97817.1"/>
    </source>
</evidence>
<accession>A0A0E9X534</accession>
<name>A0A0E9X534_ANGAN</name>
<keyword evidence="1" id="KW-0812">Transmembrane</keyword>
<reference evidence="2" key="1">
    <citation type="submission" date="2014-11" db="EMBL/GenBank/DDBJ databases">
        <authorList>
            <person name="Amaro Gonzalez C."/>
        </authorList>
    </citation>
    <scope>NUCLEOTIDE SEQUENCE</scope>
</reference>
<protein>
    <submittedName>
        <fullName evidence="2">Uncharacterized protein</fullName>
    </submittedName>
</protein>
<dbReference type="EMBL" id="GBXM01010760">
    <property type="protein sequence ID" value="JAH97817.1"/>
    <property type="molecule type" value="Transcribed_RNA"/>
</dbReference>
<feature type="transmembrane region" description="Helical" evidence="1">
    <location>
        <begin position="20"/>
        <end position="37"/>
    </location>
</feature>
<keyword evidence="1" id="KW-0472">Membrane</keyword>
<evidence type="ECO:0000256" key="1">
    <source>
        <dbReference type="SAM" id="Phobius"/>
    </source>
</evidence>
<dbReference type="AlphaFoldDB" id="A0A0E9X534"/>
<proteinExistence type="predicted"/>
<reference evidence="2" key="2">
    <citation type="journal article" date="2015" name="Fish Shellfish Immunol.">
        <title>Early steps in the European eel (Anguilla anguilla)-Vibrio vulnificus interaction in the gills: Role of the RtxA13 toxin.</title>
        <authorList>
            <person name="Callol A."/>
            <person name="Pajuelo D."/>
            <person name="Ebbesson L."/>
            <person name="Teles M."/>
            <person name="MacKenzie S."/>
            <person name="Amaro C."/>
        </authorList>
    </citation>
    <scope>NUCLEOTIDE SEQUENCE</scope>
</reference>
<keyword evidence="1" id="KW-1133">Transmembrane helix</keyword>